<evidence type="ECO:0000313" key="3">
    <source>
        <dbReference type="Proteomes" id="UP001060070"/>
    </source>
</evidence>
<dbReference type="InterPro" id="IPR000073">
    <property type="entry name" value="AB_hydrolase_1"/>
</dbReference>
<name>A0AB38T558_9HYPH</name>
<sequence>MNSVSHCDTPLLRVAYLDGGPQDGAPVVLLHGWPDDATTYARISPVLHEAGFRTFSPWLRGFGPTSFLSKETMRSGEIAAMAQDVLDFADALGISRFAVVGHDWGARISYLLASVFPDRIKCCAALSLGWQPGKPATPTPEQAKAFWYQWFMATARGAEFVRKNGKEFARYQWDSWGPSGWFDDAIFDGVASSFENPDWADVTLHSYRARWEEAEPDPRYAELARRQATVKIITVPILTLHGGDDRVVFAQSSEGLEGHFTAFYRRVVLDGIGHFPTREASDQVSRMLAAFLDSHGTR</sequence>
<evidence type="ECO:0000259" key="1">
    <source>
        <dbReference type="Pfam" id="PF00561"/>
    </source>
</evidence>
<dbReference type="AlphaFoldDB" id="A0AB38T558"/>
<organism evidence="2 3">
    <name type="scientific">Mesorhizobium ciceri</name>
    <dbReference type="NCBI Taxonomy" id="39645"/>
    <lineage>
        <taxon>Bacteria</taxon>
        <taxon>Pseudomonadati</taxon>
        <taxon>Pseudomonadota</taxon>
        <taxon>Alphaproteobacteria</taxon>
        <taxon>Hyphomicrobiales</taxon>
        <taxon>Phyllobacteriaceae</taxon>
        <taxon>Mesorhizobium</taxon>
    </lineage>
</organism>
<accession>A0AB38T558</accession>
<dbReference type="PANTHER" id="PTHR43798">
    <property type="entry name" value="MONOACYLGLYCEROL LIPASE"/>
    <property type="match status" value="1"/>
</dbReference>
<dbReference type="GO" id="GO:0046464">
    <property type="term" value="P:acylglycerol catabolic process"/>
    <property type="evidence" value="ECO:0007669"/>
    <property type="project" value="TreeGrafter"/>
</dbReference>
<dbReference type="Proteomes" id="UP001060070">
    <property type="component" value="Chromosome"/>
</dbReference>
<dbReference type="PRINTS" id="PR00412">
    <property type="entry name" value="EPOXHYDRLASE"/>
</dbReference>
<dbReference type="SUPFAM" id="SSF53474">
    <property type="entry name" value="alpha/beta-Hydrolases"/>
    <property type="match status" value="1"/>
</dbReference>
<dbReference type="GO" id="GO:0047372">
    <property type="term" value="F:monoacylglycerol lipase activity"/>
    <property type="evidence" value="ECO:0007669"/>
    <property type="project" value="TreeGrafter"/>
</dbReference>
<dbReference type="RefSeq" id="WP_024505533.1">
    <property type="nucleotide sequence ID" value="NZ_CP088147.1"/>
</dbReference>
<dbReference type="Gene3D" id="3.40.50.1820">
    <property type="entry name" value="alpha/beta hydrolase"/>
    <property type="match status" value="1"/>
</dbReference>
<dbReference type="InterPro" id="IPR029058">
    <property type="entry name" value="AB_hydrolase_fold"/>
</dbReference>
<dbReference type="InterPro" id="IPR050266">
    <property type="entry name" value="AB_hydrolase_sf"/>
</dbReference>
<dbReference type="GO" id="GO:0016020">
    <property type="term" value="C:membrane"/>
    <property type="evidence" value="ECO:0007669"/>
    <property type="project" value="TreeGrafter"/>
</dbReference>
<reference evidence="2 3" key="1">
    <citation type="journal article" date="2022" name="Microbiol. Resour. Announc.">
        <title>Complete Genome Sequence of Mesorhizobium ciceri Strain R30, a Rhizobium Used as a Commercial Inoculant for Chickpea in Argentina.</title>
        <authorList>
            <person name="Foresto E."/>
            <person name="Revale S."/>
            <person name="Primo E."/>
            <person name="Nievas F."/>
            <person name="Carezzano E."/>
            <person name="Puente M."/>
            <person name="Alzari P."/>
            <person name="Mart M."/>
            <person name="Ben-Assaya M."/>
            <person name="Mornico D."/>
            <person name="Santoro M."/>
            <person name="Mart F."/>
            <person name="Giordano W."/>
            <person name="Bogino P."/>
        </authorList>
    </citation>
    <scope>NUCLEOTIDE SEQUENCE [LARGE SCALE GENOMIC DNA]</scope>
    <source>
        <strain evidence="2 3">R30</strain>
    </source>
</reference>
<keyword evidence="2" id="KW-0378">Hydrolase</keyword>
<gene>
    <name evidence="2" type="ORF">LRP29_20140</name>
</gene>
<dbReference type="InterPro" id="IPR000639">
    <property type="entry name" value="Epox_hydrolase-like"/>
</dbReference>
<protein>
    <submittedName>
        <fullName evidence="2">Alpha/beta hydrolase</fullName>
    </submittedName>
</protein>
<evidence type="ECO:0000313" key="2">
    <source>
        <dbReference type="EMBL" id="UTU49799.1"/>
    </source>
</evidence>
<keyword evidence="3" id="KW-1185">Reference proteome</keyword>
<dbReference type="PANTHER" id="PTHR43798:SF33">
    <property type="entry name" value="HYDROLASE, PUTATIVE (AFU_ORTHOLOGUE AFUA_2G14860)-RELATED"/>
    <property type="match status" value="1"/>
</dbReference>
<dbReference type="Pfam" id="PF00561">
    <property type="entry name" value="Abhydrolase_1"/>
    <property type="match status" value="1"/>
</dbReference>
<dbReference type="EMBL" id="CP088147">
    <property type="protein sequence ID" value="UTU49799.1"/>
    <property type="molecule type" value="Genomic_DNA"/>
</dbReference>
<proteinExistence type="predicted"/>
<feature type="domain" description="AB hydrolase-1" evidence="1">
    <location>
        <begin position="26"/>
        <end position="275"/>
    </location>
</feature>